<dbReference type="CDD" id="cd03784">
    <property type="entry name" value="GT1_Gtf-like"/>
    <property type="match status" value="1"/>
</dbReference>
<dbReference type="Gene3D" id="3.40.50.2000">
    <property type="entry name" value="Glycogen Phosphorylase B"/>
    <property type="match status" value="2"/>
</dbReference>
<dbReference type="InterPro" id="IPR002213">
    <property type="entry name" value="UDP_glucos_trans"/>
</dbReference>
<keyword evidence="3" id="KW-1185">Reference proteome</keyword>
<evidence type="ECO:0000313" key="2">
    <source>
        <dbReference type="EMBL" id="GAA4521080.1"/>
    </source>
</evidence>
<dbReference type="PANTHER" id="PTHR48050:SF13">
    <property type="entry name" value="STEROL 3-BETA-GLUCOSYLTRANSFERASE UGT80A2"/>
    <property type="match status" value="1"/>
</dbReference>
<evidence type="ECO:0000313" key="3">
    <source>
        <dbReference type="Proteomes" id="UP001500503"/>
    </source>
</evidence>
<organism evidence="2 3">
    <name type="scientific">Actinoallomurus oryzae</name>
    <dbReference type="NCBI Taxonomy" id="502180"/>
    <lineage>
        <taxon>Bacteria</taxon>
        <taxon>Bacillati</taxon>
        <taxon>Actinomycetota</taxon>
        <taxon>Actinomycetes</taxon>
        <taxon>Streptosporangiales</taxon>
        <taxon>Thermomonosporaceae</taxon>
        <taxon>Actinoallomurus</taxon>
    </lineage>
</organism>
<protein>
    <recommendedName>
        <fullName evidence="1">Erythromycin biosynthesis protein CIII-like C-terminal domain-containing protein</fullName>
    </recommendedName>
</protein>
<sequence>MTDVLLVARDGGGTASAEIRVARRLVAHGHRVRVAGSPTIAHLASGLDFHPIGDTDPTPLAKHLSDRLDGADIVVADCMLYGALIAATVGDVPSAALMPTVYLADRRVGSTMAAQPKWGRVRAAINDARRGFGLPEVASVTDQILAADRVLVLTSRAFELPDVRPPAHVTYVGPQLDDIPPGDWRPQWTDKPLVLVSLSTSDQGQVELLHRLLAALGQLPVRALVTVGPAVDPARFDPPDNSTVERFVPHSAVLPHAALVVTHAGHGTVMAALRAGVPLVCVPMGRDQHDVAARVRHHGVGVGVTADAHVPALTGTIQQVLADPGYTEAAQRMATAITAEDPDRVVDSIVAAAG</sequence>
<gene>
    <name evidence="2" type="ORF">GCM10023191_098960</name>
</gene>
<dbReference type="InterPro" id="IPR050426">
    <property type="entry name" value="Glycosyltransferase_28"/>
</dbReference>
<dbReference type="InterPro" id="IPR010610">
    <property type="entry name" value="EryCIII-like_C"/>
</dbReference>
<comment type="caution">
    <text evidence="2">The sequence shown here is derived from an EMBL/GenBank/DDBJ whole genome shotgun (WGS) entry which is preliminary data.</text>
</comment>
<dbReference type="Pfam" id="PF06722">
    <property type="entry name" value="EryCIII-like_C"/>
    <property type="match status" value="1"/>
</dbReference>
<dbReference type="SUPFAM" id="SSF53756">
    <property type="entry name" value="UDP-Glycosyltransferase/glycogen phosphorylase"/>
    <property type="match status" value="1"/>
</dbReference>
<evidence type="ECO:0000259" key="1">
    <source>
        <dbReference type="Pfam" id="PF06722"/>
    </source>
</evidence>
<proteinExistence type="predicted"/>
<dbReference type="EMBL" id="BAABHF010000068">
    <property type="protein sequence ID" value="GAA4521080.1"/>
    <property type="molecule type" value="Genomic_DNA"/>
</dbReference>
<reference evidence="3" key="1">
    <citation type="journal article" date="2019" name="Int. J. Syst. Evol. Microbiol.">
        <title>The Global Catalogue of Microorganisms (GCM) 10K type strain sequencing project: providing services to taxonomists for standard genome sequencing and annotation.</title>
        <authorList>
            <consortium name="The Broad Institute Genomics Platform"/>
            <consortium name="The Broad Institute Genome Sequencing Center for Infectious Disease"/>
            <person name="Wu L."/>
            <person name="Ma J."/>
        </authorList>
    </citation>
    <scope>NUCLEOTIDE SEQUENCE [LARGE SCALE GENOMIC DNA]</scope>
    <source>
        <strain evidence="3">JCM 17933</strain>
    </source>
</reference>
<dbReference type="RefSeq" id="WP_345475610.1">
    <property type="nucleotide sequence ID" value="NZ_BAABHF010000068.1"/>
</dbReference>
<name>A0ABP8R8X4_9ACTN</name>
<dbReference type="Proteomes" id="UP001500503">
    <property type="component" value="Unassembled WGS sequence"/>
</dbReference>
<dbReference type="PANTHER" id="PTHR48050">
    <property type="entry name" value="STEROL 3-BETA-GLUCOSYLTRANSFERASE"/>
    <property type="match status" value="1"/>
</dbReference>
<feature type="domain" description="Erythromycin biosynthesis protein CIII-like C-terminal" evidence="1">
    <location>
        <begin position="211"/>
        <end position="350"/>
    </location>
</feature>
<accession>A0ABP8R8X4</accession>